<accession>A0A379E1W0</accession>
<evidence type="ECO:0000313" key="2">
    <source>
        <dbReference type="EMBL" id="SUB86559.1"/>
    </source>
</evidence>
<dbReference type="Proteomes" id="UP000255469">
    <property type="component" value="Unassembled WGS sequence"/>
</dbReference>
<dbReference type="EMBL" id="UGTM01000001">
    <property type="protein sequence ID" value="SUB86559.1"/>
    <property type="molecule type" value="Genomic_DNA"/>
</dbReference>
<dbReference type="PROSITE" id="PS51257">
    <property type="entry name" value="PROKAR_LIPOPROTEIN"/>
    <property type="match status" value="1"/>
</dbReference>
<organism evidence="2 3">
    <name type="scientific">Prevotella denticola</name>
    <dbReference type="NCBI Taxonomy" id="28129"/>
    <lineage>
        <taxon>Bacteria</taxon>
        <taxon>Pseudomonadati</taxon>
        <taxon>Bacteroidota</taxon>
        <taxon>Bacteroidia</taxon>
        <taxon>Bacteroidales</taxon>
        <taxon>Prevotellaceae</taxon>
        <taxon>Prevotella</taxon>
    </lineage>
</organism>
<feature type="signal peptide" evidence="1">
    <location>
        <begin position="1"/>
        <end position="29"/>
    </location>
</feature>
<dbReference type="RefSeq" id="WP_013670580.1">
    <property type="nucleotide sequence ID" value="NZ_CALKRA010000045.1"/>
</dbReference>
<keyword evidence="1" id="KW-0732">Signal</keyword>
<sequence length="158" mass="17513">MTKKFQQWAYALAAGVIALTMCFSISACSSDNDDNNGGDGISPVLFSDFNGTIGVNYPLGFTGQFVGFSIPKSMAGKEVDLTKPGEWTAGGSVVKGLYNYDDHFFQKGSYVYLRQTGEHEIELRFKFIWKDGTKEGSYKGRMTTQKDALDWAHKQGLY</sequence>
<feature type="chain" id="PRO_5017003754" description="Lipoprotein" evidence="1">
    <location>
        <begin position="30"/>
        <end position="158"/>
    </location>
</feature>
<evidence type="ECO:0000256" key="1">
    <source>
        <dbReference type="SAM" id="SignalP"/>
    </source>
</evidence>
<evidence type="ECO:0008006" key="4">
    <source>
        <dbReference type="Google" id="ProtNLM"/>
    </source>
</evidence>
<name>A0A379E1W0_9BACT</name>
<protein>
    <recommendedName>
        <fullName evidence="4">Lipoprotein</fullName>
    </recommendedName>
</protein>
<gene>
    <name evidence="2" type="ORF">NCTC13067_00198</name>
</gene>
<dbReference type="OMA" id="FFQKGSY"/>
<evidence type="ECO:0000313" key="3">
    <source>
        <dbReference type="Proteomes" id="UP000255469"/>
    </source>
</evidence>
<reference evidence="2 3" key="1">
    <citation type="submission" date="2018-06" db="EMBL/GenBank/DDBJ databases">
        <authorList>
            <consortium name="Pathogen Informatics"/>
            <person name="Doyle S."/>
        </authorList>
    </citation>
    <scope>NUCLEOTIDE SEQUENCE [LARGE SCALE GENOMIC DNA]</scope>
    <source>
        <strain evidence="2 3">NCTC13067</strain>
    </source>
</reference>
<proteinExistence type="predicted"/>
<dbReference type="AlphaFoldDB" id="A0A379E1W0"/>